<name>H5XP96_9PSEU</name>
<accession>H5XP96</accession>
<keyword evidence="2" id="KW-1185">Reference proteome</keyword>
<evidence type="ECO:0000313" key="2">
    <source>
        <dbReference type="Proteomes" id="UP000002791"/>
    </source>
</evidence>
<dbReference type="InterPro" id="IPR006439">
    <property type="entry name" value="HAD-SF_hydro_IA"/>
</dbReference>
<dbReference type="Proteomes" id="UP000002791">
    <property type="component" value="Chromosome"/>
</dbReference>
<dbReference type="PANTHER" id="PTHR43611:SF3">
    <property type="entry name" value="FLAVIN MONONUCLEOTIDE HYDROLASE 1, CHLOROPLATIC"/>
    <property type="match status" value="1"/>
</dbReference>
<dbReference type="InterPro" id="IPR023214">
    <property type="entry name" value="HAD_sf"/>
</dbReference>
<reference evidence="1 2" key="1">
    <citation type="submission" date="2011-11" db="EMBL/GenBank/DDBJ databases">
        <title>The Noncontiguous Finished sequence of Saccharomonospora cyanea NA-134.</title>
        <authorList>
            <consortium name="US DOE Joint Genome Institute"/>
            <person name="Lucas S."/>
            <person name="Han J."/>
            <person name="Lapidus A."/>
            <person name="Cheng J.-F."/>
            <person name="Goodwin L."/>
            <person name="Pitluck S."/>
            <person name="Peters L."/>
            <person name="Ovchinnikova G."/>
            <person name="Lu M."/>
            <person name="Detter J.C."/>
            <person name="Han C."/>
            <person name="Tapia R."/>
            <person name="Land M."/>
            <person name="Hauser L."/>
            <person name="Kyrpides N."/>
            <person name="Ivanova N."/>
            <person name="Pagani I."/>
            <person name="Brambilla E.-M."/>
            <person name="Klenk H.-P."/>
            <person name="Woyke T."/>
        </authorList>
    </citation>
    <scope>NUCLEOTIDE SEQUENCE [LARGE SCALE GENOMIC DNA]</scope>
    <source>
        <strain evidence="1 2">NA-134</strain>
    </source>
</reference>
<dbReference type="RefSeq" id="WP_005460354.1">
    <property type="nucleotide sequence ID" value="NZ_CM001440.1"/>
</dbReference>
<evidence type="ECO:0000313" key="1">
    <source>
        <dbReference type="EMBL" id="EHR63809.1"/>
    </source>
</evidence>
<protein>
    <submittedName>
        <fullName evidence="1">Haloacid dehalogenase superfamily protein, subfamily IA, variant 3 with third motif having DD or ED</fullName>
    </submittedName>
</protein>
<dbReference type="CDD" id="cd02603">
    <property type="entry name" value="HAD_sEH-N_like"/>
    <property type="match status" value="1"/>
</dbReference>
<dbReference type="Pfam" id="PF00702">
    <property type="entry name" value="Hydrolase"/>
    <property type="match status" value="1"/>
</dbReference>
<dbReference type="InterPro" id="IPR036412">
    <property type="entry name" value="HAD-like_sf"/>
</dbReference>
<dbReference type="OrthoDB" id="9797415at2"/>
<dbReference type="SFLD" id="SFLDG01129">
    <property type="entry name" value="C1.5:_HAD__Beta-PGM__Phosphata"/>
    <property type="match status" value="1"/>
</dbReference>
<dbReference type="SUPFAM" id="SSF56784">
    <property type="entry name" value="HAD-like"/>
    <property type="match status" value="1"/>
</dbReference>
<organism evidence="1 2">
    <name type="scientific">Saccharomonospora cyanea NA-134</name>
    <dbReference type="NCBI Taxonomy" id="882082"/>
    <lineage>
        <taxon>Bacteria</taxon>
        <taxon>Bacillati</taxon>
        <taxon>Actinomycetota</taxon>
        <taxon>Actinomycetes</taxon>
        <taxon>Pseudonocardiales</taxon>
        <taxon>Pseudonocardiaceae</taxon>
        <taxon>Saccharomonospora</taxon>
    </lineage>
</organism>
<dbReference type="EMBL" id="CM001440">
    <property type="protein sequence ID" value="EHR63809.1"/>
    <property type="molecule type" value="Genomic_DNA"/>
</dbReference>
<sequence length="193" mass="21444">MSWVVFDYGEVLCTRTEALPRLAARLGVTQAEFEPAYWAHRDAYDRGCSDETYWKAVADSAGARLDADAVHDLTRIDIEGWSCLHEASARLLDELTANGVRLALLSNAPSSFARFAERQPWAQHFRVRVFSADVHCAKPDPEIFDLLTSRLGARADDCVFFDDRAVNVEGARAAGLRAHVWQGADHARRVLAG</sequence>
<proteinExistence type="predicted"/>
<gene>
    <name evidence="1" type="ORF">SaccyDRAFT_5014</name>
</gene>
<dbReference type="AlphaFoldDB" id="H5XP96"/>
<dbReference type="NCBIfam" id="TIGR01509">
    <property type="entry name" value="HAD-SF-IA-v3"/>
    <property type="match status" value="1"/>
</dbReference>
<dbReference type="STRING" id="882082.SaccyDRAFT_5014"/>
<dbReference type="PANTHER" id="PTHR43611">
    <property type="entry name" value="ALPHA-D-GLUCOSE 1-PHOSPHATE PHOSPHATASE"/>
    <property type="match status" value="1"/>
</dbReference>
<dbReference type="PRINTS" id="PR00413">
    <property type="entry name" value="HADHALOGNASE"/>
</dbReference>
<dbReference type="SFLD" id="SFLDS00003">
    <property type="entry name" value="Haloacid_Dehalogenase"/>
    <property type="match status" value="1"/>
</dbReference>
<dbReference type="Gene3D" id="3.40.50.1000">
    <property type="entry name" value="HAD superfamily/HAD-like"/>
    <property type="match status" value="1"/>
</dbReference>
<dbReference type="HOGENOM" id="CLU_045011_9_3_11"/>
<dbReference type="eggNOG" id="COG1011">
    <property type="taxonomic scope" value="Bacteria"/>
</dbReference>